<name>A0A0B6Y950_9EUPU</name>
<accession>A0A0B6Y950</accession>
<dbReference type="EMBL" id="HACG01005793">
    <property type="protein sequence ID" value="CEK52658.1"/>
    <property type="molecule type" value="Transcribed_RNA"/>
</dbReference>
<gene>
    <name evidence="1" type="primary">ORF17594</name>
</gene>
<organism evidence="1">
    <name type="scientific">Arion vulgaris</name>
    <dbReference type="NCBI Taxonomy" id="1028688"/>
    <lineage>
        <taxon>Eukaryota</taxon>
        <taxon>Metazoa</taxon>
        <taxon>Spiralia</taxon>
        <taxon>Lophotrochozoa</taxon>
        <taxon>Mollusca</taxon>
        <taxon>Gastropoda</taxon>
        <taxon>Heterobranchia</taxon>
        <taxon>Euthyneura</taxon>
        <taxon>Panpulmonata</taxon>
        <taxon>Eupulmonata</taxon>
        <taxon>Stylommatophora</taxon>
        <taxon>Helicina</taxon>
        <taxon>Arionoidea</taxon>
        <taxon>Arionidae</taxon>
        <taxon>Arion</taxon>
    </lineage>
</organism>
<sequence>MTRPNQTGSSQTRMLCLMTVMNSKLAKNLRRQSLHDDGHWERFKHCRFDV</sequence>
<reference evidence="1" key="1">
    <citation type="submission" date="2014-12" db="EMBL/GenBank/DDBJ databases">
        <title>Insight into the proteome of Arion vulgaris.</title>
        <authorList>
            <person name="Aradska J."/>
            <person name="Bulat T."/>
            <person name="Smidak R."/>
            <person name="Sarate P."/>
            <person name="Gangsoo J."/>
            <person name="Sialana F."/>
            <person name="Bilban M."/>
            <person name="Lubec G."/>
        </authorList>
    </citation>
    <scope>NUCLEOTIDE SEQUENCE</scope>
    <source>
        <tissue evidence="1">Skin</tissue>
    </source>
</reference>
<evidence type="ECO:0000313" key="1">
    <source>
        <dbReference type="EMBL" id="CEK52658.1"/>
    </source>
</evidence>
<protein>
    <submittedName>
        <fullName evidence="1">Uncharacterized protein</fullName>
    </submittedName>
</protein>
<proteinExistence type="predicted"/>
<dbReference type="AlphaFoldDB" id="A0A0B6Y950"/>